<dbReference type="RefSeq" id="XP_009547565.1">
    <property type="nucleotide sequence ID" value="XM_009549270.1"/>
</dbReference>
<protein>
    <submittedName>
        <fullName evidence="2">Uncharacterized protein</fullName>
    </submittedName>
</protein>
<reference evidence="2 3" key="1">
    <citation type="journal article" date="2012" name="New Phytol.">
        <title>Insight into trade-off between wood decay and parasitism from the genome of a fungal forest pathogen.</title>
        <authorList>
            <person name="Olson A."/>
            <person name="Aerts A."/>
            <person name="Asiegbu F."/>
            <person name="Belbahri L."/>
            <person name="Bouzid O."/>
            <person name="Broberg A."/>
            <person name="Canback B."/>
            <person name="Coutinho P.M."/>
            <person name="Cullen D."/>
            <person name="Dalman K."/>
            <person name="Deflorio G."/>
            <person name="van Diepen L.T."/>
            <person name="Dunand C."/>
            <person name="Duplessis S."/>
            <person name="Durling M."/>
            <person name="Gonthier P."/>
            <person name="Grimwood J."/>
            <person name="Fossdal C.G."/>
            <person name="Hansson D."/>
            <person name="Henrissat B."/>
            <person name="Hietala A."/>
            <person name="Himmelstrand K."/>
            <person name="Hoffmeister D."/>
            <person name="Hogberg N."/>
            <person name="James T.Y."/>
            <person name="Karlsson M."/>
            <person name="Kohler A."/>
            <person name="Kues U."/>
            <person name="Lee Y.H."/>
            <person name="Lin Y.C."/>
            <person name="Lind M."/>
            <person name="Lindquist E."/>
            <person name="Lombard V."/>
            <person name="Lucas S."/>
            <person name="Lunden K."/>
            <person name="Morin E."/>
            <person name="Murat C."/>
            <person name="Park J."/>
            <person name="Raffaello T."/>
            <person name="Rouze P."/>
            <person name="Salamov A."/>
            <person name="Schmutz J."/>
            <person name="Solheim H."/>
            <person name="Stahlberg J."/>
            <person name="Velez H."/>
            <person name="de Vries R.P."/>
            <person name="Wiebenga A."/>
            <person name="Woodward S."/>
            <person name="Yakovlev I."/>
            <person name="Garbelotto M."/>
            <person name="Martin F."/>
            <person name="Grigoriev I.V."/>
            <person name="Stenlid J."/>
        </authorList>
    </citation>
    <scope>NUCLEOTIDE SEQUENCE [LARGE SCALE GENOMIC DNA]</scope>
    <source>
        <strain evidence="2 3">TC 32-1</strain>
    </source>
</reference>
<evidence type="ECO:0000313" key="3">
    <source>
        <dbReference type="Proteomes" id="UP000030671"/>
    </source>
</evidence>
<feature type="region of interest" description="Disordered" evidence="1">
    <location>
        <begin position="202"/>
        <end position="253"/>
    </location>
</feature>
<dbReference type="OrthoDB" id="1734943at2759"/>
<dbReference type="eggNOG" id="ENOG502S49G">
    <property type="taxonomic scope" value="Eukaryota"/>
</dbReference>
<evidence type="ECO:0000256" key="1">
    <source>
        <dbReference type="SAM" id="MobiDB-lite"/>
    </source>
</evidence>
<dbReference type="STRING" id="747525.W4K745"/>
<evidence type="ECO:0000313" key="2">
    <source>
        <dbReference type="EMBL" id="ETW80866.1"/>
    </source>
</evidence>
<name>W4K745_HETIT</name>
<dbReference type="EMBL" id="KI925459">
    <property type="protein sequence ID" value="ETW80866.1"/>
    <property type="molecule type" value="Genomic_DNA"/>
</dbReference>
<dbReference type="AlphaFoldDB" id="W4K745"/>
<dbReference type="KEGG" id="hir:HETIRDRAFT_385505"/>
<proteinExistence type="predicted"/>
<dbReference type="HOGENOM" id="CLU_039203_0_0_1"/>
<organism evidence="2 3">
    <name type="scientific">Heterobasidion irregulare (strain TC 32-1)</name>
    <dbReference type="NCBI Taxonomy" id="747525"/>
    <lineage>
        <taxon>Eukaryota</taxon>
        <taxon>Fungi</taxon>
        <taxon>Dikarya</taxon>
        <taxon>Basidiomycota</taxon>
        <taxon>Agaricomycotina</taxon>
        <taxon>Agaricomycetes</taxon>
        <taxon>Russulales</taxon>
        <taxon>Bondarzewiaceae</taxon>
        <taxon>Heterobasidion</taxon>
        <taxon>Heterobasidion annosum species complex</taxon>
    </lineage>
</organism>
<dbReference type="InParanoid" id="W4K745"/>
<sequence>MNAARDIHLRKAVLRALHRPLSTLLSTVSAQLLVLLSSPAFLSPAIPTPQAPHPNPTQMHALGYATLAGELLDTFDDLRLGIDTDSRADGLKPIRDGLTALVNRVINPLAAGIVDDLMRLIAALEFAPAPNGPSSNSASKVSLTPKASTSQHPSITALQAVIPVYASTLSLYFATSASQATLATHLIALVWSGLVALSNRFPSPSTPPSSPATLPAVTKKGRGTTPPTTPPSSRFMLKLPPSRPPSPHAERAPPSVITDTRMLYDLLRSLPRPGAEKERLRFAREAVDDAFTQLQSLISLFELVSTCGPVLDHKDLEESTADISTLIALPVLFNAYVFPSHGSSARTVASMLGLSEERYKAECLAKPARAEEYTISVGKRLLDILGQQTGVPLSPAAGAVANWLTMEVESAEADAEDDAVV</sequence>
<dbReference type="Proteomes" id="UP000030671">
    <property type="component" value="Unassembled WGS sequence"/>
</dbReference>
<dbReference type="GeneID" id="20672242"/>
<accession>W4K745</accession>
<keyword evidence="3" id="KW-1185">Reference proteome</keyword>
<gene>
    <name evidence="2" type="ORF">HETIRDRAFT_385505</name>
</gene>